<accession>A0A2J6WJT2</accession>
<dbReference type="PANTHER" id="PTHR22854">
    <property type="entry name" value="TRYPTOPHAN BIOSYNTHESIS PROTEIN"/>
    <property type="match status" value="1"/>
</dbReference>
<proteinExistence type="inferred from homology"/>
<protein>
    <recommendedName>
        <fullName evidence="8">Indole-3-glycerol phosphate synthase</fullName>
        <shortName evidence="8">IGPS</shortName>
        <ecNumber evidence="8">4.1.1.48</ecNumber>
    </recommendedName>
</protein>
<name>A0A2J6WJT2_9BACT</name>
<dbReference type="InterPro" id="IPR013785">
    <property type="entry name" value="Aldolase_TIM"/>
</dbReference>
<evidence type="ECO:0000259" key="9">
    <source>
        <dbReference type="Pfam" id="PF00218"/>
    </source>
</evidence>
<dbReference type="Proteomes" id="UP000242288">
    <property type="component" value="Unassembled WGS sequence"/>
</dbReference>
<evidence type="ECO:0000256" key="6">
    <source>
        <dbReference type="ARBA" id="ARBA00023141"/>
    </source>
</evidence>
<dbReference type="UniPathway" id="UPA00035">
    <property type="reaction ID" value="UER00043"/>
</dbReference>
<evidence type="ECO:0000256" key="3">
    <source>
        <dbReference type="ARBA" id="ARBA00022605"/>
    </source>
</evidence>
<evidence type="ECO:0000256" key="7">
    <source>
        <dbReference type="ARBA" id="ARBA00023239"/>
    </source>
</evidence>
<dbReference type="CDD" id="cd00331">
    <property type="entry name" value="IGPS"/>
    <property type="match status" value="1"/>
</dbReference>
<feature type="domain" description="Indole-3-glycerol phosphate synthase" evidence="9">
    <location>
        <begin position="4"/>
        <end position="258"/>
    </location>
</feature>
<gene>
    <name evidence="8" type="primary">trpC</name>
    <name evidence="10" type="ORF">C0186_04745</name>
</gene>
<evidence type="ECO:0000256" key="4">
    <source>
        <dbReference type="ARBA" id="ARBA00022793"/>
    </source>
</evidence>
<dbReference type="PANTHER" id="PTHR22854:SF2">
    <property type="entry name" value="INDOLE-3-GLYCEROL-PHOSPHATE SYNTHASE"/>
    <property type="match status" value="1"/>
</dbReference>
<dbReference type="GO" id="GO:0004425">
    <property type="term" value="F:indole-3-glycerol-phosphate synthase activity"/>
    <property type="evidence" value="ECO:0007669"/>
    <property type="project" value="UniProtKB-UniRule"/>
</dbReference>
<organism evidence="10 11">
    <name type="scientific">Thermodesulfovibrio aggregans</name>
    <dbReference type="NCBI Taxonomy" id="86166"/>
    <lineage>
        <taxon>Bacteria</taxon>
        <taxon>Pseudomonadati</taxon>
        <taxon>Nitrospirota</taxon>
        <taxon>Thermodesulfovibrionia</taxon>
        <taxon>Thermodesulfovibrionales</taxon>
        <taxon>Thermodesulfovibrionaceae</taxon>
        <taxon>Thermodesulfovibrio</taxon>
    </lineage>
</organism>
<dbReference type="InterPro" id="IPR045186">
    <property type="entry name" value="Indole-3-glycerol_P_synth"/>
</dbReference>
<dbReference type="EMBL" id="PNIO01000039">
    <property type="protein sequence ID" value="PMP70625.1"/>
    <property type="molecule type" value="Genomic_DNA"/>
</dbReference>
<keyword evidence="7 8" id="KW-0456">Lyase</keyword>
<sequence length="261" mass="29648">MHILQKIVEAKKLRINELKKIKSIEEIKKTAHTVKTSCQFYKAIKRLPQEGIKLIAEIKKASPIKGLLKEYDVLKMADLYVSSGADAISVITEEDFFLGSPSFLVKIKEKYPNVPVLRKDFIFDEYQIYESKLLGADAILLIGNILNKQQCKFLYELTKSLQMDVLFEIHDEQDLEKALFAGVDIIGINNRNLKTMQIALDTTFRLKELIPEDKITVSESGISERTHVEKLLKKGIDAILVGTSIILSNNPSQKIKELKLT</sequence>
<dbReference type="SUPFAM" id="SSF51366">
    <property type="entry name" value="Ribulose-phoshate binding barrel"/>
    <property type="match status" value="1"/>
</dbReference>
<dbReference type="HAMAP" id="MF_00134_B">
    <property type="entry name" value="IGPS_B"/>
    <property type="match status" value="1"/>
</dbReference>
<keyword evidence="5 8" id="KW-0822">Tryptophan biosynthesis</keyword>
<comment type="catalytic activity">
    <reaction evidence="1 8">
        <text>1-(2-carboxyphenylamino)-1-deoxy-D-ribulose 5-phosphate + H(+) = (1S,2R)-1-C-(indol-3-yl)glycerol 3-phosphate + CO2 + H2O</text>
        <dbReference type="Rhea" id="RHEA:23476"/>
        <dbReference type="ChEBI" id="CHEBI:15377"/>
        <dbReference type="ChEBI" id="CHEBI:15378"/>
        <dbReference type="ChEBI" id="CHEBI:16526"/>
        <dbReference type="ChEBI" id="CHEBI:58613"/>
        <dbReference type="ChEBI" id="CHEBI:58866"/>
        <dbReference type="EC" id="4.1.1.48"/>
    </reaction>
</comment>
<evidence type="ECO:0000256" key="5">
    <source>
        <dbReference type="ARBA" id="ARBA00022822"/>
    </source>
</evidence>
<dbReference type="EC" id="4.1.1.48" evidence="8"/>
<comment type="pathway">
    <text evidence="2 8">Amino-acid biosynthesis; L-tryptophan biosynthesis; L-tryptophan from chorismate: step 4/5.</text>
</comment>
<dbReference type="NCBIfam" id="NF001377">
    <property type="entry name" value="PRK00278.2-4"/>
    <property type="match status" value="1"/>
</dbReference>
<comment type="similarity">
    <text evidence="8">Belongs to the TrpC family.</text>
</comment>
<comment type="caution">
    <text evidence="10">The sequence shown here is derived from an EMBL/GenBank/DDBJ whole genome shotgun (WGS) entry which is preliminary data.</text>
</comment>
<keyword evidence="4 8" id="KW-0210">Decarboxylase</keyword>
<evidence type="ECO:0000256" key="2">
    <source>
        <dbReference type="ARBA" id="ARBA00004696"/>
    </source>
</evidence>
<dbReference type="GO" id="GO:0000162">
    <property type="term" value="P:L-tryptophan biosynthetic process"/>
    <property type="evidence" value="ECO:0007669"/>
    <property type="project" value="UniProtKB-UniRule"/>
</dbReference>
<dbReference type="InterPro" id="IPR013798">
    <property type="entry name" value="Indole-3-glycerol_P_synth_dom"/>
</dbReference>
<dbReference type="InterPro" id="IPR011060">
    <property type="entry name" value="RibuloseP-bd_barrel"/>
</dbReference>
<dbReference type="Gene3D" id="3.20.20.70">
    <property type="entry name" value="Aldolase class I"/>
    <property type="match status" value="1"/>
</dbReference>
<dbReference type="FunFam" id="3.20.20.70:FF:000024">
    <property type="entry name" value="Indole-3-glycerol phosphate synthase"/>
    <property type="match status" value="1"/>
</dbReference>
<evidence type="ECO:0000313" key="11">
    <source>
        <dbReference type="Proteomes" id="UP000242288"/>
    </source>
</evidence>
<reference evidence="10 11" key="1">
    <citation type="submission" date="2018-01" db="EMBL/GenBank/DDBJ databases">
        <title>Metagenomic assembled genomes from two thermal pools in the Uzon Caldera, Kamchatka, Russia.</title>
        <authorList>
            <person name="Wilkins L."/>
            <person name="Ettinger C."/>
        </authorList>
    </citation>
    <scope>NUCLEOTIDE SEQUENCE [LARGE SCALE GENOMIC DNA]</scope>
    <source>
        <strain evidence="10">ZAV-04</strain>
    </source>
</reference>
<keyword evidence="3 8" id="KW-0028">Amino-acid biosynthesis</keyword>
<dbReference type="GO" id="GO:0004640">
    <property type="term" value="F:phosphoribosylanthranilate isomerase activity"/>
    <property type="evidence" value="ECO:0007669"/>
    <property type="project" value="TreeGrafter"/>
</dbReference>
<dbReference type="AlphaFoldDB" id="A0A2J6WJT2"/>
<evidence type="ECO:0000256" key="8">
    <source>
        <dbReference type="HAMAP-Rule" id="MF_00134"/>
    </source>
</evidence>
<dbReference type="Pfam" id="PF00218">
    <property type="entry name" value="IGPS"/>
    <property type="match status" value="1"/>
</dbReference>
<evidence type="ECO:0000256" key="1">
    <source>
        <dbReference type="ARBA" id="ARBA00001633"/>
    </source>
</evidence>
<keyword evidence="6 8" id="KW-0057">Aromatic amino acid biosynthesis</keyword>
<evidence type="ECO:0000313" key="10">
    <source>
        <dbReference type="EMBL" id="PMP70625.1"/>
    </source>
</evidence>